<keyword evidence="5" id="KW-0067">ATP-binding</keyword>
<keyword evidence="4" id="KW-0547">Nucleotide-binding</keyword>
<feature type="domain" description="Acetyl-coenzyme A synthetase N-terminal" evidence="9">
    <location>
        <begin position="29"/>
        <end position="84"/>
    </location>
</feature>
<evidence type="ECO:0000259" key="8">
    <source>
        <dbReference type="Pfam" id="PF13193"/>
    </source>
</evidence>
<keyword evidence="6" id="KW-0007">Acetylation</keyword>
<dbReference type="InterPro" id="IPR032387">
    <property type="entry name" value="ACAS_N"/>
</dbReference>
<protein>
    <recommendedName>
        <fullName evidence="2">acetate--CoA ligase</fullName>
        <ecNumber evidence="2">6.2.1.1</ecNumber>
    </recommendedName>
</protein>
<dbReference type="SUPFAM" id="SSF56801">
    <property type="entry name" value="Acetyl-CoA synthetase-like"/>
    <property type="match status" value="1"/>
</dbReference>
<reference evidence="10 11" key="1">
    <citation type="submission" date="2019-12" db="EMBL/GenBank/DDBJ databases">
        <title>Comparative genomics gives insights into the taxonomy of the Azoarcus-Aromatoleum group and reveals separate origins of nif in the plant-associated Azoarcus and non-plant-associated Aromatoleum sub-groups.</title>
        <authorList>
            <person name="Lafos M."/>
            <person name="Maluk M."/>
            <person name="Batista M."/>
            <person name="Junghare M."/>
            <person name="Carmona M."/>
            <person name="Faoro H."/>
            <person name="Cruz L.M."/>
            <person name="Battistoni F."/>
            <person name="De Souza E."/>
            <person name="Pedrosa F."/>
            <person name="Chen W.-M."/>
            <person name="Poole P.S."/>
            <person name="Dixon R.A."/>
            <person name="James E.K."/>
        </authorList>
    </citation>
    <scope>NUCLEOTIDE SEQUENCE [LARGE SCALE GENOMIC DNA]</scope>
    <source>
        <strain evidence="10 11">T</strain>
    </source>
</reference>
<dbReference type="PANTHER" id="PTHR24095">
    <property type="entry name" value="ACETYL-COENZYME A SYNTHETASE"/>
    <property type="match status" value="1"/>
</dbReference>
<dbReference type="InterPro" id="IPR020845">
    <property type="entry name" value="AMP-binding_CS"/>
</dbReference>
<dbReference type="Gene3D" id="3.40.50.12780">
    <property type="entry name" value="N-terminal domain of ligase-like"/>
    <property type="match status" value="1"/>
</dbReference>
<dbReference type="InterPro" id="IPR045851">
    <property type="entry name" value="AMP-bd_C_sf"/>
</dbReference>
<dbReference type="Gene3D" id="3.30.300.30">
    <property type="match status" value="1"/>
</dbReference>
<evidence type="ECO:0000259" key="7">
    <source>
        <dbReference type="Pfam" id="PF00501"/>
    </source>
</evidence>
<evidence type="ECO:0000256" key="4">
    <source>
        <dbReference type="ARBA" id="ARBA00022741"/>
    </source>
</evidence>
<dbReference type="Proteomes" id="UP000634522">
    <property type="component" value="Unassembled WGS sequence"/>
</dbReference>
<feature type="domain" description="AMP-binding enzyme C-terminal" evidence="8">
    <location>
        <begin position="538"/>
        <end position="618"/>
    </location>
</feature>
<keyword evidence="3" id="KW-0436">Ligase</keyword>
<comment type="caution">
    <text evidence="10">The sequence shown here is derived from an EMBL/GenBank/DDBJ whole genome shotgun (WGS) entry which is preliminary data.</text>
</comment>
<evidence type="ECO:0000313" key="11">
    <source>
        <dbReference type="Proteomes" id="UP000634522"/>
    </source>
</evidence>
<evidence type="ECO:0000256" key="6">
    <source>
        <dbReference type="ARBA" id="ARBA00022990"/>
    </source>
</evidence>
<dbReference type="InterPro" id="IPR000873">
    <property type="entry name" value="AMP-dep_synth/lig_dom"/>
</dbReference>
<sequence>MNTYTATGCDWADTQLARFIRRHGDRDLDALRERAACEPARFWDQVLDAIDLRWVTPYRQTLDLSGGVMWPKWFVGGRLDLVDNLVGRHARATPTKIAIRWEGDRGELRTISYAELAAEVERVAAGLRALGVGEGDRIALYLPMIPEAAVMMLAATRIGAIFIPFFSGYGADSVAQRVQDCDARLLVCANGYYRRGKRVDMLADARAAVRECPSLRQLIVVDRLGSGLSAEVGGRGGASGDCIEFDFRRLPVSVSTCPLTAFPAEQTLMLIYTSGTTGKPKGVVHTHAGFPVKAAQDLQMAFDLRADDTLMWVTDMGWLMGPWMVYGGLMLGATLVFYEGTPDYPDAGRLWEVVERHGVTHFGLSPTLVRLLMAHEGSIPAPHSIATLRVFGSTGEAWNEAPWLWLFEQVGRSRRPIINYSGGTEIGGGILACFPGLSQKPGSFNGAIPGVAADVLDAEGRPVRGSVGELAIRQPWPGMTNGFWRDPDRYRDAYWSVWPDVWVHGDWARIDEDGHWFVHGRSDDTIKVAGKRVGPADFESALVSHPLVVEAVAVGVPDAIKGEAVVCFVTVADRDLAGRPWDEVEAELVEHVGRQLGKPLRPARVHRVDAIPKTRNGKTVRRVMRGAYLGTGLGDLSSIENPDAIEAVGALGRAPARLRPMRCQPDSHTRRTS</sequence>
<gene>
    <name evidence="10" type="ORF">GPA27_04050</name>
</gene>
<dbReference type="Pfam" id="PF13193">
    <property type="entry name" value="AMP-binding_C"/>
    <property type="match status" value="1"/>
</dbReference>
<dbReference type="PANTHER" id="PTHR24095:SF14">
    <property type="entry name" value="ACETYL-COENZYME A SYNTHETASE 1"/>
    <property type="match status" value="1"/>
</dbReference>
<evidence type="ECO:0000259" key="9">
    <source>
        <dbReference type="Pfam" id="PF16177"/>
    </source>
</evidence>
<proteinExistence type="inferred from homology"/>
<keyword evidence="11" id="KW-1185">Reference proteome</keyword>
<dbReference type="PROSITE" id="PS00455">
    <property type="entry name" value="AMP_BINDING"/>
    <property type="match status" value="1"/>
</dbReference>
<name>A0ABX1NBG2_9RHOO</name>
<evidence type="ECO:0000256" key="2">
    <source>
        <dbReference type="ARBA" id="ARBA00013275"/>
    </source>
</evidence>
<dbReference type="InterPro" id="IPR025110">
    <property type="entry name" value="AMP-bd_C"/>
</dbReference>
<dbReference type="InterPro" id="IPR042099">
    <property type="entry name" value="ANL_N_sf"/>
</dbReference>
<comment type="similarity">
    <text evidence="1">Belongs to the ATP-dependent AMP-binding enzyme family.</text>
</comment>
<evidence type="ECO:0000313" key="10">
    <source>
        <dbReference type="EMBL" id="NMF96563.1"/>
    </source>
</evidence>
<evidence type="ECO:0000256" key="3">
    <source>
        <dbReference type="ARBA" id="ARBA00022598"/>
    </source>
</evidence>
<feature type="domain" description="AMP-dependent synthetase/ligase" evidence="7">
    <location>
        <begin position="88"/>
        <end position="484"/>
    </location>
</feature>
<evidence type="ECO:0000256" key="1">
    <source>
        <dbReference type="ARBA" id="ARBA00006432"/>
    </source>
</evidence>
<dbReference type="EMBL" id="WTVS01000005">
    <property type="protein sequence ID" value="NMF96563.1"/>
    <property type="molecule type" value="Genomic_DNA"/>
</dbReference>
<dbReference type="Pfam" id="PF16177">
    <property type="entry name" value="ACAS_N"/>
    <property type="match status" value="1"/>
</dbReference>
<dbReference type="RefSeq" id="WP_169138060.1">
    <property type="nucleotide sequence ID" value="NZ_WTVS01000005.1"/>
</dbReference>
<organism evidence="10 11">
    <name type="scientific">Aromatoleum toluolicum</name>
    <dbReference type="NCBI Taxonomy" id="90060"/>
    <lineage>
        <taxon>Bacteria</taxon>
        <taxon>Pseudomonadati</taxon>
        <taxon>Pseudomonadota</taxon>
        <taxon>Betaproteobacteria</taxon>
        <taxon>Rhodocyclales</taxon>
        <taxon>Rhodocyclaceae</taxon>
        <taxon>Aromatoleum</taxon>
    </lineage>
</organism>
<dbReference type="EC" id="6.2.1.1" evidence="2"/>
<dbReference type="Pfam" id="PF00501">
    <property type="entry name" value="AMP-binding"/>
    <property type="match status" value="1"/>
</dbReference>
<evidence type="ECO:0000256" key="5">
    <source>
        <dbReference type="ARBA" id="ARBA00022840"/>
    </source>
</evidence>
<accession>A0ABX1NBG2</accession>